<dbReference type="AlphaFoldDB" id="A0A2H3P142"/>
<evidence type="ECO:0000256" key="2">
    <source>
        <dbReference type="ARBA" id="ARBA00022475"/>
    </source>
</evidence>
<evidence type="ECO:0000313" key="9">
    <source>
        <dbReference type="EMBL" id="PEN07122.1"/>
    </source>
</evidence>
<evidence type="ECO:0000259" key="8">
    <source>
        <dbReference type="Pfam" id="PF04024"/>
    </source>
</evidence>
<dbReference type="InterPro" id="IPR007168">
    <property type="entry name" value="Phageshock_PspC_N"/>
</dbReference>
<comment type="subcellular location">
    <subcellularLocation>
        <location evidence="1">Cell membrane</location>
        <topology evidence="1">Single-pass membrane protein</topology>
    </subcellularLocation>
</comment>
<dbReference type="OrthoDB" id="5772680at2"/>
<evidence type="ECO:0000256" key="5">
    <source>
        <dbReference type="ARBA" id="ARBA00023136"/>
    </source>
</evidence>
<dbReference type="EMBL" id="PDEP01000006">
    <property type="protein sequence ID" value="PEN07122.1"/>
    <property type="molecule type" value="Genomic_DNA"/>
</dbReference>
<evidence type="ECO:0000256" key="3">
    <source>
        <dbReference type="ARBA" id="ARBA00022692"/>
    </source>
</evidence>
<evidence type="ECO:0000313" key="10">
    <source>
        <dbReference type="Proteomes" id="UP000221024"/>
    </source>
</evidence>
<name>A0A2H3P142_9BACT</name>
<dbReference type="Pfam" id="PF04024">
    <property type="entry name" value="PspC"/>
    <property type="match status" value="1"/>
</dbReference>
<keyword evidence="4 7" id="KW-1133">Transmembrane helix</keyword>
<evidence type="ECO:0000256" key="6">
    <source>
        <dbReference type="SAM" id="MobiDB-lite"/>
    </source>
</evidence>
<feature type="domain" description="Phage shock protein PspC N-terminal" evidence="8">
    <location>
        <begin position="64"/>
        <end position="119"/>
    </location>
</feature>
<feature type="region of interest" description="Disordered" evidence="6">
    <location>
        <begin position="1"/>
        <end position="69"/>
    </location>
</feature>
<feature type="compositionally biased region" description="Low complexity" evidence="6">
    <location>
        <begin position="20"/>
        <end position="34"/>
    </location>
</feature>
<keyword evidence="10" id="KW-1185">Reference proteome</keyword>
<keyword evidence="3 7" id="KW-0812">Transmembrane</keyword>
<feature type="transmembrane region" description="Helical" evidence="7">
    <location>
        <begin position="97"/>
        <end position="117"/>
    </location>
</feature>
<reference evidence="9 10" key="1">
    <citation type="submission" date="2017-10" db="EMBL/GenBank/DDBJ databases">
        <title>Draft genome of Longimonas halophila.</title>
        <authorList>
            <person name="Goh K.M."/>
            <person name="Shamsir M.S."/>
            <person name="Lim S.W."/>
        </authorList>
    </citation>
    <scope>NUCLEOTIDE SEQUENCE [LARGE SCALE GENOMIC DNA]</scope>
    <source>
        <strain evidence="9 10">KCTC 42399</strain>
    </source>
</reference>
<keyword evidence="2" id="KW-1003">Cell membrane</keyword>
<feature type="compositionally biased region" description="Basic and acidic residues" evidence="6">
    <location>
        <begin position="36"/>
        <end position="51"/>
    </location>
</feature>
<dbReference type="Proteomes" id="UP000221024">
    <property type="component" value="Unassembled WGS sequence"/>
</dbReference>
<keyword evidence="5 7" id="KW-0472">Membrane</keyword>
<evidence type="ECO:0000256" key="4">
    <source>
        <dbReference type="ARBA" id="ARBA00022989"/>
    </source>
</evidence>
<dbReference type="PANTHER" id="PTHR33885">
    <property type="entry name" value="PHAGE SHOCK PROTEIN C"/>
    <property type="match status" value="1"/>
</dbReference>
<evidence type="ECO:0000256" key="1">
    <source>
        <dbReference type="ARBA" id="ARBA00004162"/>
    </source>
</evidence>
<dbReference type="PANTHER" id="PTHR33885:SF3">
    <property type="entry name" value="PHAGE SHOCK PROTEIN C"/>
    <property type="match status" value="1"/>
</dbReference>
<proteinExistence type="predicted"/>
<evidence type="ECO:0000256" key="7">
    <source>
        <dbReference type="SAM" id="Phobius"/>
    </source>
</evidence>
<dbReference type="GO" id="GO:0005886">
    <property type="term" value="C:plasma membrane"/>
    <property type="evidence" value="ECO:0007669"/>
    <property type="project" value="UniProtKB-SubCell"/>
</dbReference>
<gene>
    <name evidence="9" type="ORF">CRI93_07775</name>
</gene>
<sequence length="123" mass="13078">MALIGFGVFSGRKKNKKKTTSSTSSTSDSGASSESVEEKVQAKLREARAALDAEQTDPSSSANKLRRSSEKKLFGVCAGLAEYFGLDVTLVRAAFLVGLFISGGNLALIYFGMAYIMPKPEDA</sequence>
<organism evidence="9 10">
    <name type="scientific">Longimonas halophila</name>
    <dbReference type="NCBI Taxonomy" id="1469170"/>
    <lineage>
        <taxon>Bacteria</taxon>
        <taxon>Pseudomonadati</taxon>
        <taxon>Rhodothermota</taxon>
        <taxon>Rhodothermia</taxon>
        <taxon>Rhodothermales</taxon>
        <taxon>Salisaetaceae</taxon>
        <taxon>Longimonas</taxon>
    </lineage>
</organism>
<accession>A0A2H3P142</accession>
<protein>
    <recommendedName>
        <fullName evidence="8">Phage shock protein PspC N-terminal domain-containing protein</fullName>
    </recommendedName>
</protein>
<comment type="caution">
    <text evidence="9">The sequence shown here is derived from an EMBL/GenBank/DDBJ whole genome shotgun (WGS) entry which is preliminary data.</text>
</comment>
<dbReference type="InterPro" id="IPR052027">
    <property type="entry name" value="PspC"/>
</dbReference>